<dbReference type="RefSeq" id="WP_188880808.1">
    <property type="nucleotide sequence ID" value="NZ_BMOY01000003.1"/>
</dbReference>
<dbReference type="EMBL" id="BMOY01000003">
    <property type="protein sequence ID" value="GGI97357.1"/>
    <property type="molecule type" value="Genomic_DNA"/>
</dbReference>
<evidence type="ECO:0000256" key="1">
    <source>
        <dbReference type="SAM" id="Phobius"/>
    </source>
</evidence>
<accession>A0A917K1J4</accession>
<sequence>MAEGKRTVHEWTAAEAQRLAAYLERANFAAYADLLQRPWRLAFLNWFGGLFRGFGIGIGFTIVAALVIMLLQWLEILNLPVIGRFIAELVRIVQAQLRVPTI</sequence>
<name>A0A917K1J4_9BACL</name>
<reference evidence="2" key="2">
    <citation type="submission" date="2020-09" db="EMBL/GenBank/DDBJ databases">
        <authorList>
            <person name="Sun Q."/>
            <person name="Ohkuma M."/>
        </authorList>
    </citation>
    <scope>NUCLEOTIDE SEQUENCE</scope>
    <source>
        <strain evidence="2">JCM 18487</strain>
    </source>
</reference>
<protein>
    <submittedName>
        <fullName evidence="2">Uncharacterized protein</fullName>
    </submittedName>
</protein>
<comment type="caution">
    <text evidence="2">The sequence shown here is derived from an EMBL/GenBank/DDBJ whole genome shotgun (WGS) entry which is preliminary data.</text>
</comment>
<keyword evidence="1" id="KW-1133">Transmembrane helix</keyword>
<gene>
    <name evidence="2" type="ORF">GCM10010885_03700</name>
</gene>
<keyword evidence="3" id="KW-1185">Reference proteome</keyword>
<dbReference type="Pfam" id="PF18910">
    <property type="entry name" value="DUF5665"/>
    <property type="match status" value="1"/>
</dbReference>
<reference evidence="2" key="1">
    <citation type="journal article" date="2014" name="Int. J. Syst. Evol. Microbiol.">
        <title>Complete genome sequence of Corynebacterium casei LMG S-19264T (=DSM 44701T), isolated from a smear-ripened cheese.</title>
        <authorList>
            <consortium name="US DOE Joint Genome Institute (JGI-PGF)"/>
            <person name="Walter F."/>
            <person name="Albersmeier A."/>
            <person name="Kalinowski J."/>
            <person name="Ruckert C."/>
        </authorList>
    </citation>
    <scope>NUCLEOTIDE SEQUENCE</scope>
    <source>
        <strain evidence="2">JCM 18487</strain>
    </source>
</reference>
<dbReference type="InterPro" id="IPR043723">
    <property type="entry name" value="DUF5665"/>
</dbReference>
<feature type="transmembrane region" description="Helical" evidence="1">
    <location>
        <begin position="50"/>
        <end position="74"/>
    </location>
</feature>
<evidence type="ECO:0000313" key="2">
    <source>
        <dbReference type="EMBL" id="GGI97357.1"/>
    </source>
</evidence>
<keyword evidence="1" id="KW-0812">Transmembrane</keyword>
<keyword evidence="1" id="KW-0472">Membrane</keyword>
<dbReference type="Proteomes" id="UP000637695">
    <property type="component" value="Unassembled WGS sequence"/>
</dbReference>
<proteinExistence type="predicted"/>
<organism evidence="2 3">
    <name type="scientific">Alicyclobacillus cellulosilyticus</name>
    <dbReference type="NCBI Taxonomy" id="1003997"/>
    <lineage>
        <taxon>Bacteria</taxon>
        <taxon>Bacillati</taxon>
        <taxon>Bacillota</taxon>
        <taxon>Bacilli</taxon>
        <taxon>Bacillales</taxon>
        <taxon>Alicyclobacillaceae</taxon>
        <taxon>Alicyclobacillus</taxon>
    </lineage>
</organism>
<evidence type="ECO:0000313" key="3">
    <source>
        <dbReference type="Proteomes" id="UP000637695"/>
    </source>
</evidence>
<dbReference type="AlphaFoldDB" id="A0A917K1J4"/>